<evidence type="ECO:0000313" key="1">
    <source>
        <dbReference type="EMBL" id="SDW97631.1"/>
    </source>
</evidence>
<sequence length="54" mass="6557">MRQIPTFFASEDDELVLRQILRHYLDGTLPSVLTAHRDDIERWEREQHEKPLRV</sequence>
<accession>A0A1H2XXT6</accession>
<reference evidence="2" key="1">
    <citation type="submission" date="2016-10" db="EMBL/GenBank/DDBJ databases">
        <authorList>
            <person name="Varghese N."/>
        </authorList>
    </citation>
    <scope>NUCLEOTIDE SEQUENCE [LARGE SCALE GENOMIC DNA]</scope>
    <source>
        <strain evidence="2">DSM 12489</strain>
    </source>
</reference>
<dbReference type="RefSeq" id="WP_176780917.1">
    <property type="nucleotide sequence ID" value="NZ_FNOJ01000025.1"/>
</dbReference>
<gene>
    <name evidence="1" type="ORF">SAMN04489725_12521</name>
</gene>
<dbReference type="Proteomes" id="UP000182589">
    <property type="component" value="Unassembled WGS sequence"/>
</dbReference>
<dbReference type="STRING" id="89784.SAMN04489725_12521"/>
<keyword evidence="2" id="KW-1185">Reference proteome</keyword>
<protein>
    <submittedName>
        <fullName evidence="1">Uncharacterized protein</fullName>
    </submittedName>
</protein>
<dbReference type="AlphaFoldDB" id="A0A1H2XXT6"/>
<name>A0A1H2XXT6_9BACL</name>
<organism evidence="1 2">
    <name type="scientific">Alicyclobacillus hesperidum</name>
    <dbReference type="NCBI Taxonomy" id="89784"/>
    <lineage>
        <taxon>Bacteria</taxon>
        <taxon>Bacillati</taxon>
        <taxon>Bacillota</taxon>
        <taxon>Bacilli</taxon>
        <taxon>Bacillales</taxon>
        <taxon>Alicyclobacillaceae</taxon>
        <taxon>Alicyclobacillus</taxon>
    </lineage>
</organism>
<evidence type="ECO:0000313" key="2">
    <source>
        <dbReference type="Proteomes" id="UP000182589"/>
    </source>
</evidence>
<dbReference type="EMBL" id="FNOJ01000025">
    <property type="protein sequence ID" value="SDW97631.1"/>
    <property type="molecule type" value="Genomic_DNA"/>
</dbReference>
<proteinExistence type="predicted"/>